<comment type="subcellular location">
    <subcellularLocation>
        <location evidence="1">Membrane</location>
        <topology evidence="1">Multi-pass membrane protein</topology>
    </subcellularLocation>
</comment>
<dbReference type="PANTHER" id="PTHR23291:SF47">
    <property type="entry name" value="TRANSMEMBRANE BAX INHIBITOR MOTIF CONTAINING 7"/>
    <property type="match status" value="1"/>
</dbReference>
<dbReference type="EnsemblMetazoa" id="XM_014396180.2">
    <property type="protein sequence ID" value="XP_014251666.1"/>
    <property type="gene ID" value="LOC106667911"/>
</dbReference>
<keyword evidence="3 5" id="KW-1133">Transmembrane helix</keyword>
<feature type="transmembrane region" description="Helical" evidence="5">
    <location>
        <begin position="114"/>
        <end position="134"/>
    </location>
</feature>
<evidence type="ECO:0000256" key="4">
    <source>
        <dbReference type="ARBA" id="ARBA00023136"/>
    </source>
</evidence>
<feature type="transmembrane region" description="Helical" evidence="5">
    <location>
        <begin position="176"/>
        <end position="201"/>
    </location>
</feature>
<sequence length="243" mass="27347">MMLEGSVTTESESQPEDRIERRKLISRIYTIVIVQLILCLVIVFAVNINANVRELLYDKLWIGYIFCIAGICFYIPLICFESVRRLFPVNWILLISMTLCYSIFGAILCVLHELYVVFFSILGTMWILVVMTIFARCTKIDFARPFVGMSFCVSFVAFLLLGLIVNVISISVPIPLIHLLFSGVVVITLSSYIVFVTQLIAGGKMCEIKPNETVFGVVILYTTVVQIFMHVLNIVGACFGENG</sequence>
<name>A0A8I6RU78_CIMLE</name>
<dbReference type="OrthoDB" id="6624577at2759"/>
<reference evidence="6" key="1">
    <citation type="submission" date="2022-01" db="UniProtKB">
        <authorList>
            <consortium name="EnsemblMetazoa"/>
        </authorList>
    </citation>
    <scope>IDENTIFICATION</scope>
</reference>
<dbReference type="GeneID" id="106667911"/>
<dbReference type="AlphaFoldDB" id="A0A8I6RU78"/>
<evidence type="ECO:0000256" key="5">
    <source>
        <dbReference type="RuleBase" id="RU004379"/>
    </source>
</evidence>
<keyword evidence="2 5" id="KW-0812">Transmembrane</keyword>
<feature type="transmembrane region" description="Helical" evidence="5">
    <location>
        <begin position="213"/>
        <end position="235"/>
    </location>
</feature>
<feature type="transmembrane region" description="Helical" evidence="5">
    <location>
        <begin position="146"/>
        <end position="170"/>
    </location>
</feature>
<dbReference type="RefSeq" id="XP_014251666.1">
    <property type="nucleotide sequence ID" value="XM_014396180.2"/>
</dbReference>
<comment type="similarity">
    <text evidence="5">Belongs to the BI1 family.</text>
</comment>
<proteinExistence type="inferred from homology"/>
<dbReference type="InterPro" id="IPR006214">
    <property type="entry name" value="Bax_inhibitor_1-related"/>
</dbReference>
<organism evidence="6 7">
    <name type="scientific">Cimex lectularius</name>
    <name type="common">Bed bug</name>
    <name type="synonym">Acanthia lectularia</name>
    <dbReference type="NCBI Taxonomy" id="79782"/>
    <lineage>
        <taxon>Eukaryota</taxon>
        <taxon>Metazoa</taxon>
        <taxon>Ecdysozoa</taxon>
        <taxon>Arthropoda</taxon>
        <taxon>Hexapoda</taxon>
        <taxon>Insecta</taxon>
        <taxon>Pterygota</taxon>
        <taxon>Neoptera</taxon>
        <taxon>Paraneoptera</taxon>
        <taxon>Hemiptera</taxon>
        <taxon>Heteroptera</taxon>
        <taxon>Panheteroptera</taxon>
        <taxon>Cimicomorpha</taxon>
        <taxon>Cimicidae</taxon>
        <taxon>Cimex</taxon>
    </lineage>
</organism>
<evidence type="ECO:0000256" key="1">
    <source>
        <dbReference type="ARBA" id="ARBA00004141"/>
    </source>
</evidence>
<accession>A0A8I6RU78</accession>
<dbReference type="KEGG" id="clec:106667911"/>
<keyword evidence="4 5" id="KW-0472">Membrane</keyword>
<evidence type="ECO:0000256" key="3">
    <source>
        <dbReference type="ARBA" id="ARBA00022989"/>
    </source>
</evidence>
<evidence type="ECO:0000313" key="7">
    <source>
        <dbReference type="Proteomes" id="UP000494040"/>
    </source>
</evidence>
<protein>
    <submittedName>
        <fullName evidence="6">Uncharacterized protein</fullName>
    </submittedName>
</protein>
<keyword evidence="7" id="KW-1185">Reference proteome</keyword>
<evidence type="ECO:0000256" key="2">
    <source>
        <dbReference type="ARBA" id="ARBA00022692"/>
    </source>
</evidence>
<dbReference type="GO" id="GO:0016020">
    <property type="term" value="C:membrane"/>
    <property type="evidence" value="ECO:0007669"/>
    <property type="project" value="UniProtKB-SubCell"/>
</dbReference>
<feature type="transmembrane region" description="Helical" evidence="5">
    <location>
        <begin position="87"/>
        <end position="108"/>
    </location>
</feature>
<dbReference type="OMA" id="MTIFARC"/>
<feature type="transmembrane region" description="Helical" evidence="5">
    <location>
        <begin position="28"/>
        <end position="48"/>
    </location>
</feature>
<evidence type="ECO:0000313" key="6">
    <source>
        <dbReference type="EnsemblMetazoa" id="XP_014251666.1"/>
    </source>
</evidence>
<feature type="transmembrane region" description="Helical" evidence="5">
    <location>
        <begin position="60"/>
        <end position="80"/>
    </location>
</feature>
<dbReference type="PANTHER" id="PTHR23291">
    <property type="entry name" value="BAX INHIBITOR-RELATED"/>
    <property type="match status" value="1"/>
</dbReference>
<dbReference type="Pfam" id="PF01027">
    <property type="entry name" value="Bax1-I"/>
    <property type="match status" value="1"/>
</dbReference>
<dbReference type="Proteomes" id="UP000494040">
    <property type="component" value="Unassembled WGS sequence"/>
</dbReference>